<dbReference type="OrthoDB" id="8062037at2759"/>
<dbReference type="Proteomes" id="UP000591131">
    <property type="component" value="Unassembled WGS sequence"/>
</dbReference>
<evidence type="ECO:0000313" key="19">
    <source>
        <dbReference type="EMBL" id="KAF4676861.1"/>
    </source>
</evidence>
<dbReference type="EMBL" id="JAAPAO010000026">
    <property type="protein sequence ID" value="KAF4676861.1"/>
    <property type="molecule type" value="Genomic_DNA"/>
</dbReference>
<keyword evidence="13 17" id="KW-1133">Transmembrane helix</keyword>
<dbReference type="InterPro" id="IPR001841">
    <property type="entry name" value="Znf_RING"/>
</dbReference>
<feature type="region of interest" description="Disordered" evidence="16">
    <location>
        <begin position="138"/>
        <end position="163"/>
    </location>
</feature>
<feature type="compositionally biased region" description="Polar residues" evidence="16">
    <location>
        <begin position="154"/>
        <end position="163"/>
    </location>
</feature>
<dbReference type="GO" id="GO:0061630">
    <property type="term" value="F:ubiquitin protein ligase activity"/>
    <property type="evidence" value="ECO:0007669"/>
    <property type="project" value="UniProtKB-EC"/>
</dbReference>
<feature type="domain" description="RING-type" evidence="18">
    <location>
        <begin position="443"/>
        <end position="482"/>
    </location>
</feature>
<dbReference type="InterPro" id="IPR007175">
    <property type="entry name" value="Rpr2/Snm1/Rpp21"/>
</dbReference>
<feature type="transmembrane region" description="Helical" evidence="17">
    <location>
        <begin position="321"/>
        <end position="345"/>
    </location>
</feature>
<evidence type="ECO:0000256" key="12">
    <source>
        <dbReference type="ARBA" id="ARBA00022833"/>
    </source>
</evidence>
<evidence type="ECO:0000256" key="7">
    <source>
        <dbReference type="ARBA" id="ARBA00022692"/>
    </source>
</evidence>
<keyword evidence="10" id="KW-0833">Ubl conjugation pathway</keyword>
<sequence>MSSHKMNDVKGLNMDTLAYLASVSQRLAVDEPMVSRHAGREMYRHAKRHGIVLHDEFKERYCQQCCSSIIPTITTTSITVHSKKNGVYVEYKCGICNGITRINNGIIEPEVIDMAPSQSSTIMEENNKEKLIIKVPKATPANPKGKNRKKNKNSLMNVGRTSQPSSLNKAREALRGGSIVHLSQDKISLAIIYNFALASLLLVNKILLQIFVGHLRDLEVEQLIDSGRGFVADTILFLVFYSPTINDREVGTVQLMKYVCLAICLKVFHLVAQIRVGHIFELGFTSLSSLLRLAALIFMSGTLDIIGISTFYGLSSSRSSFYTWCLFEAITMGLTALTTLTKFIIHLIDMRLEHGWTSKTQLLFHVDLWGDVGQMTTYLCFMMVFLSQNPTRLPFYAIADILQIAKQLITRLYSLRKYRAITANMEERFPDATKEELEQQDTCIICRDKLWEGSKKLPCGHVFHIDCLKSWLVMQQVCPTCRAEIPTNMPPRNAAADAAQARQQQQAARGGGDQQQHQQQQTREKEEGNANTEGGKSESSRDGKVDTNNSSSSSTATTAATAASKDKTAKGEEGKGAEKNILPASKTVELPGGGTVTMTHLPIIPPKVEGSNDNNTTTSLLTALGVETAEELRQAIKHAIKMVEYYDNEKKYWRGLIGDEGDDNNKNGRSSSSTAAAAAAGIPEAVVKIVKEEEKAVVKEEEEEQKENASVEETSVRMSSADTHINLNVPLIPDRKQSDEGTQTPRLGIQSDRLEPAPKDEFELIRRQRQLRYKMQKQTSSRCDVTEERSDEEDKEESE</sequence>
<evidence type="ECO:0000259" key="18">
    <source>
        <dbReference type="PROSITE" id="PS50089"/>
    </source>
</evidence>
<dbReference type="GO" id="GO:0043161">
    <property type="term" value="P:proteasome-mediated ubiquitin-dependent protein catabolic process"/>
    <property type="evidence" value="ECO:0007669"/>
    <property type="project" value="TreeGrafter"/>
</dbReference>
<evidence type="ECO:0000256" key="15">
    <source>
        <dbReference type="PROSITE-ProRule" id="PRU00175"/>
    </source>
</evidence>
<dbReference type="InterPro" id="IPR057992">
    <property type="entry name" value="TPR_SYVN1_N"/>
</dbReference>
<feature type="compositionally biased region" description="Polar residues" evidence="16">
    <location>
        <begin position="716"/>
        <end position="726"/>
    </location>
</feature>
<evidence type="ECO:0000256" key="2">
    <source>
        <dbReference type="ARBA" id="ARBA00004477"/>
    </source>
</evidence>
<feature type="compositionally biased region" description="Acidic residues" evidence="16">
    <location>
        <begin position="789"/>
        <end position="799"/>
    </location>
</feature>
<evidence type="ECO:0000256" key="16">
    <source>
        <dbReference type="SAM" id="MobiDB-lite"/>
    </source>
</evidence>
<comment type="pathway">
    <text evidence="3">Protein modification; protein ubiquitination.</text>
</comment>
<evidence type="ECO:0000256" key="4">
    <source>
        <dbReference type="ARBA" id="ARBA00010089"/>
    </source>
</evidence>
<keyword evidence="8" id="KW-0479">Metal-binding</keyword>
<feature type="compositionally biased region" description="Low complexity" evidence="16">
    <location>
        <begin position="546"/>
        <end position="563"/>
    </location>
</feature>
<evidence type="ECO:0000256" key="14">
    <source>
        <dbReference type="ARBA" id="ARBA00023136"/>
    </source>
</evidence>
<dbReference type="SUPFAM" id="SSF57850">
    <property type="entry name" value="RING/U-box"/>
    <property type="match status" value="1"/>
</dbReference>
<evidence type="ECO:0000256" key="8">
    <source>
        <dbReference type="ARBA" id="ARBA00022723"/>
    </source>
</evidence>
<evidence type="ECO:0000256" key="13">
    <source>
        <dbReference type="ARBA" id="ARBA00022989"/>
    </source>
</evidence>
<dbReference type="PROSITE" id="PS50089">
    <property type="entry name" value="ZF_RING_2"/>
    <property type="match status" value="1"/>
</dbReference>
<keyword evidence="11" id="KW-0256">Endoplasmic reticulum</keyword>
<dbReference type="InterPro" id="IPR058051">
    <property type="entry name" value="Znf_RING_synoviolin"/>
</dbReference>
<keyword evidence="20" id="KW-1185">Reference proteome</keyword>
<dbReference type="CDD" id="cd16479">
    <property type="entry name" value="RING-H2_synoviolin"/>
    <property type="match status" value="1"/>
</dbReference>
<comment type="subcellular location">
    <subcellularLocation>
        <location evidence="2">Endoplasmic reticulum membrane</location>
        <topology evidence="2">Multi-pass membrane protein</topology>
    </subcellularLocation>
</comment>
<feature type="compositionally biased region" description="Basic and acidic residues" evidence="16">
    <location>
        <begin position="564"/>
        <end position="578"/>
    </location>
</feature>
<feature type="compositionally biased region" description="Basic and acidic residues" evidence="16">
    <location>
        <begin position="752"/>
        <end position="766"/>
    </location>
</feature>
<dbReference type="GO" id="GO:0008270">
    <property type="term" value="F:zinc ion binding"/>
    <property type="evidence" value="ECO:0007669"/>
    <property type="project" value="UniProtKB-KW"/>
</dbReference>
<accession>A0A7J6N1A1</accession>
<dbReference type="GO" id="GO:0006396">
    <property type="term" value="P:RNA processing"/>
    <property type="evidence" value="ECO:0007669"/>
    <property type="project" value="InterPro"/>
</dbReference>
<gene>
    <name evidence="19" type="primary">HRD1</name>
    <name evidence="19" type="ORF">FOL47_004564</name>
</gene>
<dbReference type="Pfam" id="PF25563">
    <property type="entry name" value="TPR_SYVN1_N"/>
    <property type="match status" value="1"/>
</dbReference>
<dbReference type="Pfam" id="PF04032">
    <property type="entry name" value="Rpr2"/>
    <property type="match status" value="1"/>
</dbReference>
<evidence type="ECO:0000256" key="5">
    <source>
        <dbReference type="ARBA" id="ARBA00012483"/>
    </source>
</evidence>
<evidence type="ECO:0000256" key="17">
    <source>
        <dbReference type="SAM" id="Phobius"/>
    </source>
</evidence>
<dbReference type="Gene3D" id="3.30.40.10">
    <property type="entry name" value="Zinc/RING finger domain, C3HC4 (zinc finger)"/>
    <property type="match status" value="1"/>
</dbReference>
<feature type="region of interest" description="Disordered" evidence="16">
    <location>
        <begin position="659"/>
        <end position="678"/>
    </location>
</feature>
<keyword evidence="6" id="KW-0808">Transferase</keyword>
<keyword evidence="7 17" id="KW-0812">Transmembrane</keyword>
<evidence type="ECO:0000256" key="9">
    <source>
        <dbReference type="ARBA" id="ARBA00022771"/>
    </source>
</evidence>
<evidence type="ECO:0000256" key="6">
    <source>
        <dbReference type="ARBA" id="ARBA00022679"/>
    </source>
</evidence>
<evidence type="ECO:0000256" key="3">
    <source>
        <dbReference type="ARBA" id="ARBA00004906"/>
    </source>
</evidence>
<protein>
    <recommendedName>
        <fullName evidence="5">RING-type E3 ubiquitin transferase</fullName>
        <ecNumber evidence="5">2.3.2.27</ecNumber>
    </recommendedName>
</protein>
<evidence type="ECO:0000256" key="10">
    <source>
        <dbReference type="ARBA" id="ARBA00022786"/>
    </source>
</evidence>
<dbReference type="AlphaFoldDB" id="A0A7J6N1A1"/>
<dbReference type="PANTHER" id="PTHR22763:SF184">
    <property type="entry name" value="E3 UBIQUITIN-PROTEIN LIGASE SYNOVIOLIN"/>
    <property type="match status" value="1"/>
</dbReference>
<feature type="region of interest" description="Disordered" evidence="16">
    <location>
        <begin position="489"/>
        <end position="593"/>
    </location>
</feature>
<dbReference type="GO" id="GO:0036503">
    <property type="term" value="P:ERAD pathway"/>
    <property type="evidence" value="ECO:0007669"/>
    <property type="project" value="TreeGrafter"/>
</dbReference>
<feature type="region of interest" description="Disordered" evidence="16">
    <location>
        <begin position="697"/>
        <end position="799"/>
    </location>
</feature>
<evidence type="ECO:0000256" key="1">
    <source>
        <dbReference type="ARBA" id="ARBA00000900"/>
    </source>
</evidence>
<dbReference type="EC" id="2.3.2.27" evidence="5"/>
<keyword evidence="9 15" id="KW-0863">Zinc-finger</keyword>
<feature type="compositionally biased region" description="Low complexity" evidence="16">
    <location>
        <begin position="494"/>
        <end position="521"/>
    </location>
</feature>
<comment type="catalytic activity">
    <reaction evidence="1">
        <text>S-ubiquitinyl-[E2 ubiquitin-conjugating enzyme]-L-cysteine + [acceptor protein]-L-lysine = [E2 ubiquitin-conjugating enzyme]-L-cysteine + N(6)-ubiquitinyl-[acceptor protein]-L-lysine.</text>
        <dbReference type="EC" id="2.3.2.27"/>
    </reaction>
</comment>
<feature type="transmembrane region" description="Helical" evidence="17">
    <location>
        <begin position="255"/>
        <end position="272"/>
    </location>
</feature>
<dbReference type="GO" id="GO:0005789">
    <property type="term" value="C:endoplasmic reticulum membrane"/>
    <property type="evidence" value="ECO:0007669"/>
    <property type="project" value="UniProtKB-SubCell"/>
</dbReference>
<evidence type="ECO:0000256" key="11">
    <source>
        <dbReference type="ARBA" id="ARBA00022824"/>
    </source>
</evidence>
<feature type="compositionally biased region" description="Basic and acidic residues" evidence="16">
    <location>
        <begin position="535"/>
        <end position="545"/>
    </location>
</feature>
<feature type="transmembrane region" description="Helical" evidence="17">
    <location>
        <begin position="293"/>
        <end position="315"/>
    </location>
</feature>
<dbReference type="InterPro" id="IPR013083">
    <property type="entry name" value="Znf_RING/FYVE/PHD"/>
</dbReference>
<evidence type="ECO:0000313" key="20">
    <source>
        <dbReference type="Proteomes" id="UP000591131"/>
    </source>
</evidence>
<dbReference type="PANTHER" id="PTHR22763">
    <property type="entry name" value="RING ZINC FINGER PROTEIN"/>
    <property type="match status" value="1"/>
</dbReference>
<name>A0A7J6N1A1_PERCH</name>
<proteinExistence type="inferred from homology"/>
<dbReference type="InterPro" id="IPR050731">
    <property type="entry name" value="HRD1_E3_ubiq-ligases"/>
</dbReference>
<dbReference type="Pfam" id="PF13639">
    <property type="entry name" value="zf-RING_2"/>
    <property type="match status" value="1"/>
</dbReference>
<keyword evidence="12" id="KW-0862">Zinc</keyword>
<organism evidence="19 20">
    <name type="scientific">Perkinsus chesapeaki</name>
    <name type="common">Clam parasite</name>
    <name type="synonym">Perkinsus andrewsi</name>
    <dbReference type="NCBI Taxonomy" id="330153"/>
    <lineage>
        <taxon>Eukaryota</taxon>
        <taxon>Sar</taxon>
        <taxon>Alveolata</taxon>
        <taxon>Perkinsozoa</taxon>
        <taxon>Perkinsea</taxon>
        <taxon>Perkinsida</taxon>
        <taxon>Perkinsidae</taxon>
        <taxon>Perkinsus</taxon>
    </lineage>
</organism>
<feature type="transmembrane region" description="Helical" evidence="17">
    <location>
        <begin position="191"/>
        <end position="212"/>
    </location>
</feature>
<keyword evidence="14 17" id="KW-0472">Membrane</keyword>
<comment type="caution">
    <text evidence="19">The sequence shown here is derived from an EMBL/GenBank/DDBJ whole genome shotgun (WGS) entry which is preliminary data.</text>
</comment>
<dbReference type="SMART" id="SM00184">
    <property type="entry name" value="RING"/>
    <property type="match status" value="1"/>
</dbReference>
<comment type="similarity">
    <text evidence="4">Belongs to the HRD1 family.</text>
</comment>
<reference evidence="19 20" key="1">
    <citation type="submission" date="2020-04" db="EMBL/GenBank/DDBJ databases">
        <title>Perkinsus chesapeaki whole genome sequence.</title>
        <authorList>
            <person name="Bogema D.R."/>
        </authorList>
    </citation>
    <scope>NUCLEOTIDE SEQUENCE [LARGE SCALE GENOMIC DNA]</scope>
    <source>
        <strain evidence="19">ATCC PRA-425</strain>
    </source>
</reference>